<dbReference type="InterPro" id="IPR011989">
    <property type="entry name" value="ARM-like"/>
</dbReference>
<dbReference type="KEGG" id="tva:5468062"/>
<dbReference type="Gene3D" id="1.25.10.10">
    <property type="entry name" value="Leucine-rich Repeat Variant"/>
    <property type="match status" value="1"/>
</dbReference>
<dbReference type="SMR" id="A2DAK4"/>
<dbReference type="VEuPathDB" id="TrichDB:TVAGG3_0811480"/>
<dbReference type="InterPro" id="IPR016024">
    <property type="entry name" value="ARM-type_fold"/>
</dbReference>
<dbReference type="InParanoid" id="A2DAK4"/>
<dbReference type="VEuPathDB" id="TrichDB:TVAG_035300"/>
<sequence length="449" mass="51719">MSLVSEYLMMPQVREDYQDMYQTTESILNEILQAISIFQEDTNKSINELSIISQRYNLEQPHLDVLSDSKIFDYISEGLYQIPDKLPDFPIETALSLISRLLKKGNFLEKMFYNAHFLEICISLLSFKDKKITERVCEMLLAFNRFDGGLQMIIQSEITENLVEFLSIDNFTIKRDSLFLIKDITPFIEDDEALQQIAAQIFKLVFKGQDCIRISAIMTLKTLCKQSASVCAYLVQYPSCIFSRSNTILNVAPENGRFTDHMIQMLTVITRQIPDAITNEVIDSMPLTDLIQEFLVPNSQIDKETRETQSFFMEFLQALLDLNSPHVMDLMFSVPLIEILSDSLDIAPMIYKESIISFMHSVILLNHELVIPILLRNSNFEVLFADISCLKDETIIKVLKTIDYLVNLNNDYKVMLVDINLEVELNNIIENKDSNIVEYAETILQLLAN</sequence>
<evidence type="ECO:0000313" key="2">
    <source>
        <dbReference type="Proteomes" id="UP000001542"/>
    </source>
</evidence>
<gene>
    <name evidence="1" type="ORF">TVAG_035300</name>
</gene>
<dbReference type="EMBL" id="DS113183">
    <property type="protein sequence ID" value="EAY22507.1"/>
    <property type="molecule type" value="Genomic_DNA"/>
</dbReference>
<proteinExistence type="predicted"/>
<reference evidence="1" key="2">
    <citation type="journal article" date="2007" name="Science">
        <title>Draft genome sequence of the sexually transmitted pathogen Trichomonas vaginalis.</title>
        <authorList>
            <person name="Carlton J.M."/>
            <person name="Hirt R.P."/>
            <person name="Silva J.C."/>
            <person name="Delcher A.L."/>
            <person name="Schatz M."/>
            <person name="Zhao Q."/>
            <person name="Wortman J.R."/>
            <person name="Bidwell S.L."/>
            <person name="Alsmark U.C.M."/>
            <person name="Besteiro S."/>
            <person name="Sicheritz-Ponten T."/>
            <person name="Noel C.J."/>
            <person name="Dacks J.B."/>
            <person name="Foster P.G."/>
            <person name="Simillion C."/>
            <person name="Van de Peer Y."/>
            <person name="Miranda-Saavedra D."/>
            <person name="Barton G.J."/>
            <person name="Westrop G.D."/>
            <person name="Mueller S."/>
            <person name="Dessi D."/>
            <person name="Fiori P.L."/>
            <person name="Ren Q."/>
            <person name="Paulsen I."/>
            <person name="Zhang H."/>
            <person name="Bastida-Corcuera F.D."/>
            <person name="Simoes-Barbosa A."/>
            <person name="Brown M.T."/>
            <person name="Hayes R.D."/>
            <person name="Mukherjee M."/>
            <person name="Okumura C.Y."/>
            <person name="Schneider R."/>
            <person name="Smith A.J."/>
            <person name="Vanacova S."/>
            <person name="Villalvazo M."/>
            <person name="Haas B.J."/>
            <person name="Pertea M."/>
            <person name="Feldblyum T.V."/>
            <person name="Utterback T.R."/>
            <person name="Shu C.L."/>
            <person name="Osoegawa K."/>
            <person name="de Jong P.J."/>
            <person name="Hrdy I."/>
            <person name="Horvathova L."/>
            <person name="Zubacova Z."/>
            <person name="Dolezal P."/>
            <person name="Malik S.B."/>
            <person name="Logsdon J.M. Jr."/>
            <person name="Henze K."/>
            <person name="Gupta A."/>
            <person name="Wang C.C."/>
            <person name="Dunne R.L."/>
            <person name="Upcroft J.A."/>
            <person name="Upcroft P."/>
            <person name="White O."/>
            <person name="Salzberg S.L."/>
            <person name="Tang P."/>
            <person name="Chiu C.-H."/>
            <person name="Lee Y.-S."/>
            <person name="Embley T.M."/>
            <person name="Coombs G.H."/>
            <person name="Mottram J.C."/>
            <person name="Tachezy J."/>
            <person name="Fraser-Liggett C.M."/>
            <person name="Johnson P.J."/>
        </authorList>
    </citation>
    <scope>NUCLEOTIDE SEQUENCE [LARGE SCALE GENOMIC DNA]</scope>
    <source>
        <strain evidence="1">G3</strain>
    </source>
</reference>
<organism evidence="1 2">
    <name type="scientific">Trichomonas vaginalis (strain ATCC PRA-98 / G3)</name>
    <dbReference type="NCBI Taxonomy" id="412133"/>
    <lineage>
        <taxon>Eukaryota</taxon>
        <taxon>Metamonada</taxon>
        <taxon>Parabasalia</taxon>
        <taxon>Trichomonadida</taxon>
        <taxon>Trichomonadidae</taxon>
        <taxon>Trichomonas</taxon>
    </lineage>
</organism>
<evidence type="ECO:0000313" key="1">
    <source>
        <dbReference type="EMBL" id="EAY22507.1"/>
    </source>
</evidence>
<keyword evidence="2" id="KW-1185">Reference proteome</keyword>
<protein>
    <submittedName>
        <fullName evidence="1">Uncharacterized protein</fullName>
    </submittedName>
</protein>
<dbReference type="AlphaFoldDB" id="A2DAK4"/>
<name>A2DAK4_TRIV3</name>
<dbReference type="RefSeq" id="XP_001583493.1">
    <property type="nucleotide sequence ID" value="XM_001583443.1"/>
</dbReference>
<reference evidence="1" key="1">
    <citation type="submission" date="2006-10" db="EMBL/GenBank/DDBJ databases">
        <authorList>
            <person name="Amadeo P."/>
            <person name="Zhao Q."/>
            <person name="Wortman J."/>
            <person name="Fraser-Liggett C."/>
            <person name="Carlton J."/>
        </authorList>
    </citation>
    <scope>NUCLEOTIDE SEQUENCE</scope>
    <source>
        <strain evidence="1">G3</strain>
    </source>
</reference>
<dbReference type="SUPFAM" id="SSF48371">
    <property type="entry name" value="ARM repeat"/>
    <property type="match status" value="1"/>
</dbReference>
<accession>A2DAK4</accession>
<dbReference type="Proteomes" id="UP000001542">
    <property type="component" value="Unassembled WGS sequence"/>
</dbReference>